<dbReference type="SMART" id="SM00327">
    <property type="entry name" value="VWA"/>
    <property type="match status" value="1"/>
</dbReference>
<comment type="caution">
    <text evidence="2">The sequence shown here is derived from an EMBL/GenBank/DDBJ whole genome shotgun (WGS) entry which is preliminary data.</text>
</comment>
<evidence type="ECO:0000313" key="3">
    <source>
        <dbReference type="Proteomes" id="UP001221328"/>
    </source>
</evidence>
<dbReference type="PANTHER" id="PTHR10579:SF43">
    <property type="entry name" value="ZINC FINGER (C3HC4-TYPE RING FINGER) FAMILY PROTEIN"/>
    <property type="match status" value="1"/>
</dbReference>
<gene>
    <name evidence="2" type="ORF">PO587_34110</name>
</gene>
<dbReference type="InterPro" id="IPR036465">
    <property type="entry name" value="vWFA_dom_sf"/>
</dbReference>
<dbReference type="InterPro" id="IPR051266">
    <property type="entry name" value="CLCR"/>
</dbReference>
<accession>A0ABT5G3P7</accession>
<dbReference type="Pfam" id="PF00092">
    <property type="entry name" value="VWA"/>
    <property type="match status" value="1"/>
</dbReference>
<dbReference type="PANTHER" id="PTHR10579">
    <property type="entry name" value="CALCIUM-ACTIVATED CHLORIDE CHANNEL REGULATOR"/>
    <property type="match status" value="1"/>
</dbReference>
<evidence type="ECO:0000313" key="2">
    <source>
        <dbReference type="EMBL" id="MDC2959473.1"/>
    </source>
</evidence>
<dbReference type="SUPFAM" id="SSF53300">
    <property type="entry name" value="vWA-like"/>
    <property type="match status" value="1"/>
</dbReference>
<dbReference type="PROSITE" id="PS50234">
    <property type="entry name" value="VWFA"/>
    <property type="match status" value="1"/>
</dbReference>
<organism evidence="2 3">
    <name type="scientific">Streptomyces gilvifuscus</name>
    <dbReference type="NCBI Taxonomy" id="1550617"/>
    <lineage>
        <taxon>Bacteria</taxon>
        <taxon>Bacillati</taxon>
        <taxon>Actinomycetota</taxon>
        <taxon>Actinomycetes</taxon>
        <taxon>Kitasatosporales</taxon>
        <taxon>Streptomycetaceae</taxon>
        <taxon>Streptomyces</taxon>
    </lineage>
</organism>
<dbReference type="InterPro" id="IPR002035">
    <property type="entry name" value="VWF_A"/>
</dbReference>
<proteinExistence type="predicted"/>
<dbReference type="Proteomes" id="UP001221328">
    <property type="component" value="Unassembled WGS sequence"/>
</dbReference>
<evidence type="ECO:0000259" key="1">
    <source>
        <dbReference type="PROSITE" id="PS50234"/>
    </source>
</evidence>
<reference evidence="2 3" key="1">
    <citation type="journal article" date="2015" name="Int. J. Syst. Evol. Microbiol.">
        <title>Streptomyces gilvifuscus sp. nov., an actinomycete that produces antibacterial compounds isolated from soil.</title>
        <authorList>
            <person name="Nguyen T.M."/>
            <person name="Kim J."/>
        </authorList>
    </citation>
    <scope>NUCLEOTIDE SEQUENCE [LARGE SCALE GENOMIC DNA]</scope>
    <source>
        <strain evidence="2 3">T113</strain>
    </source>
</reference>
<name>A0ABT5G3P7_9ACTN</name>
<dbReference type="EMBL" id="JAQOSK010000017">
    <property type="protein sequence ID" value="MDC2959473.1"/>
    <property type="molecule type" value="Genomic_DNA"/>
</dbReference>
<dbReference type="Gene3D" id="3.40.50.410">
    <property type="entry name" value="von Willebrand factor, type A domain"/>
    <property type="match status" value="1"/>
</dbReference>
<protein>
    <submittedName>
        <fullName evidence="2">VWA domain-containing protein</fullName>
    </submittedName>
</protein>
<keyword evidence="3" id="KW-1185">Reference proteome</keyword>
<sequence length="253" mass="28043">MHDDASRSVPLYYNDILPEGNAQRQPLVLCLDTSSSMADEPITMLNRALQDWVRELRADINLTNSVEVALITFGGRQVCTWKGTTMLTDTADPDAFVAAHAFGAPHLQASGVTLMTDALRTAVQLVAARKAALRAAGHLYYRPQICLITDGQPTDTEGRLTDDWQQIVPMLTDQQEKKKFRLFAIGVGGISPHGEQVLRAIAPRYYARLQGFPFRQVLQMLSASAGTQDKGDGEEVYQKIFARFTTQRSAWNT</sequence>
<feature type="domain" description="VWFA" evidence="1">
    <location>
        <begin position="26"/>
        <end position="240"/>
    </location>
</feature>
<dbReference type="RefSeq" id="WP_272177883.1">
    <property type="nucleotide sequence ID" value="NZ_JAQOSK010000017.1"/>
</dbReference>